<keyword evidence="7" id="KW-0240">DNA-directed RNA polymerase</keyword>
<dbReference type="InterPro" id="IPR013325">
    <property type="entry name" value="RNA_pol_sigma_r2"/>
</dbReference>
<accession>A0A5A7MKK5</accession>
<evidence type="ECO:0000256" key="2">
    <source>
        <dbReference type="ARBA" id="ARBA00023015"/>
    </source>
</evidence>
<dbReference type="CDD" id="cd06171">
    <property type="entry name" value="Sigma70_r4"/>
    <property type="match status" value="1"/>
</dbReference>
<evidence type="ECO:0000256" key="4">
    <source>
        <dbReference type="ARBA" id="ARBA00023163"/>
    </source>
</evidence>
<reference evidence="7 8" key="1">
    <citation type="submission" date="2019-09" db="EMBL/GenBank/DDBJ databases">
        <title>NBRP : Genome information of microbial organism related human and environment.</title>
        <authorList>
            <person name="Hattori M."/>
            <person name="Oshima K."/>
            <person name="Inaba H."/>
            <person name="Suda W."/>
            <person name="Sakamoto M."/>
            <person name="Iino T."/>
            <person name="Kitahara M."/>
            <person name="Oshida Y."/>
            <person name="Iida T."/>
            <person name="Kudo T."/>
            <person name="Itoh T."/>
            <person name="Ohkuma M."/>
        </authorList>
    </citation>
    <scope>NUCLEOTIDE SEQUENCE [LARGE SCALE GENOMIC DNA]</scope>
    <source>
        <strain evidence="7 8">Hi-2</strain>
    </source>
</reference>
<feature type="domain" description="PhyR sigma2" evidence="6">
    <location>
        <begin position="10"/>
        <end position="63"/>
    </location>
</feature>
<keyword evidence="4" id="KW-0804">Transcription</keyword>
<dbReference type="RefSeq" id="WP_188873353.1">
    <property type="nucleotide sequence ID" value="NZ_BKCL01000001.1"/>
</dbReference>
<proteinExistence type="inferred from homology"/>
<comment type="caution">
    <text evidence="7">The sequence shown here is derived from an EMBL/GenBank/DDBJ whole genome shotgun (WGS) entry which is preliminary data.</text>
</comment>
<dbReference type="EMBL" id="BKCL01000001">
    <property type="protein sequence ID" value="GEQ96552.1"/>
    <property type="molecule type" value="Genomic_DNA"/>
</dbReference>
<dbReference type="InterPro" id="IPR053866">
    <property type="entry name" value="PhyR_sigma2"/>
</dbReference>
<protein>
    <submittedName>
        <fullName evidence="7">DNA-directed RNA polymerase sigma-70 factor</fullName>
    </submittedName>
</protein>
<evidence type="ECO:0000256" key="1">
    <source>
        <dbReference type="ARBA" id="ARBA00010641"/>
    </source>
</evidence>
<dbReference type="GO" id="GO:0000428">
    <property type="term" value="C:DNA-directed RNA polymerase complex"/>
    <property type="evidence" value="ECO:0007669"/>
    <property type="project" value="UniProtKB-KW"/>
</dbReference>
<dbReference type="GO" id="GO:0003677">
    <property type="term" value="F:DNA binding"/>
    <property type="evidence" value="ECO:0007669"/>
    <property type="project" value="InterPro"/>
</dbReference>
<gene>
    <name evidence="7" type="ORF">JCM17844_01890</name>
</gene>
<keyword evidence="2" id="KW-0805">Transcription regulation</keyword>
<evidence type="ECO:0000256" key="3">
    <source>
        <dbReference type="ARBA" id="ARBA00023082"/>
    </source>
</evidence>
<evidence type="ECO:0000259" key="5">
    <source>
        <dbReference type="Pfam" id="PF08281"/>
    </source>
</evidence>
<dbReference type="SUPFAM" id="SSF88659">
    <property type="entry name" value="Sigma3 and sigma4 domains of RNA polymerase sigma factors"/>
    <property type="match status" value="1"/>
</dbReference>
<evidence type="ECO:0000259" key="6">
    <source>
        <dbReference type="Pfam" id="PF22029"/>
    </source>
</evidence>
<comment type="similarity">
    <text evidence="1">Belongs to the sigma-70 factor family. ECF subfamily.</text>
</comment>
<dbReference type="PANTHER" id="PTHR43133">
    <property type="entry name" value="RNA POLYMERASE ECF-TYPE SIGMA FACTO"/>
    <property type="match status" value="1"/>
</dbReference>
<dbReference type="InterPro" id="IPR013324">
    <property type="entry name" value="RNA_pol_sigma_r3/r4-like"/>
</dbReference>
<keyword evidence="3" id="KW-0731">Sigma factor</keyword>
<evidence type="ECO:0000313" key="7">
    <source>
        <dbReference type="EMBL" id="GEQ96552.1"/>
    </source>
</evidence>
<dbReference type="Gene3D" id="1.10.10.10">
    <property type="entry name" value="Winged helix-like DNA-binding domain superfamily/Winged helix DNA-binding domain"/>
    <property type="match status" value="1"/>
</dbReference>
<dbReference type="SUPFAM" id="SSF88946">
    <property type="entry name" value="Sigma2 domain of RNA polymerase sigma factors"/>
    <property type="match status" value="1"/>
</dbReference>
<dbReference type="Pfam" id="PF22029">
    <property type="entry name" value="PhyR_sigma2"/>
    <property type="match status" value="1"/>
</dbReference>
<evidence type="ECO:0000313" key="8">
    <source>
        <dbReference type="Proteomes" id="UP000322084"/>
    </source>
</evidence>
<dbReference type="AlphaFoldDB" id="A0A5A7MKK5"/>
<dbReference type="InterPro" id="IPR039425">
    <property type="entry name" value="RNA_pol_sigma-70-like"/>
</dbReference>
<sequence length="163" mass="19123">MEHAILDQMKHEIPHLRRYARFLTRDLDQAEDLVQDSLERAITRVDRFREGSNLRSWMFTIMHNLHIDGCRSTKRRGVHVPVEDWTEGLSHPAPQPWNMEAREFVRDFDRLSQSEQNVVMMVGVHGFKYEEAAQRLGLAVGTVKSRLFRARLSLREMNGSTKH</sequence>
<dbReference type="Proteomes" id="UP000322084">
    <property type="component" value="Unassembled WGS sequence"/>
</dbReference>
<dbReference type="GO" id="GO:0006352">
    <property type="term" value="P:DNA-templated transcription initiation"/>
    <property type="evidence" value="ECO:0007669"/>
    <property type="project" value="InterPro"/>
</dbReference>
<dbReference type="InterPro" id="IPR036388">
    <property type="entry name" value="WH-like_DNA-bd_sf"/>
</dbReference>
<dbReference type="InterPro" id="IPR013249">
    <property type="entry name" value="RNA_pol_sigma70_r4_t2"/>
</dbReference>
<name>A0A5A7MKK5_9PROT</name>
<dbReference type="NCBIfam" id="TIGR02937">
    <property type="entry name" value="sigma70-ECF"/>
    <property type="match status" value="1"/>
</dbReference>
<dbReference type="GO" id="GO:0016987">
    <property type="term" value="F:sigma factor activity"/>
    <property type="evidence" value="ECO:0007669"/>
    <property type="project" value="UniProtKB-KW"/>
</dbReference>
<dbReference type="InterPro" id="IPR014284">
    <property type="entry name" value="RNA_pol_sigma-70_dom"/>
</dbReference>
<organism evidence="7 8">
    <name type="scientific">Iodidimonas gelatinilytica</name>
    <dbReference type="NCBI Taxonomy" id="1236966"/>
    <lineage>
        <taxon>Bacteria</taxon>
        <taxon>Pseudomonadati</taxon>
        <taxon>Pseudomonadota</taxon>
        <taxon>Alphaproteobacteria</taxon>
        <taxon>Iodidimonadales</taxon>
        <taxon>Iodidimonadaceae</taxon>
        <taxon>Iodidimonas</taxon>
    </lineage>
</organism>
<dbReference type="Pfam" id="PF08281">
    <property type="entry name" value="Sigma70_r4_2"/>
    <property type="match status" value="1"/>
</dbReference>
<dbReference type="PANTHER" id="PTHR43133:SF25">
    <property type="entry name" value="RNA POLYMERASE SIGMA FACTOR RFAY-RELATED"/>
    <property type="match status" value="1"/>
</dbReference>
<dbReference type="Gene3D" id="1.10.1740.10">
    <property type="match status" value="1"/>
</dbReference>
<feature type="domain" description="RNA polymerase sigma factor 70 region 4 type 2" evidence="5">
    <location>
        <begin position="109"/>
        <end position="154"/>
    </location>
</feature>